<dbReference type="OrthoDB" id="7765255at2759"/>
<evidence type="ECO:0000256" key="1">
    <source>
        <dbReference type="SAM" id="MobiDB-lite"/>
    </source>
</evidence>
<dbReference type="AlphaFoldDB" id="A0A6I8TPI0"/>
<reference evidence="2 3" key="1">
    <citation type="submission" date="2017-06" db="EMBL/GenBank/DDBJ databases">
        <title>Aedes aegypti genome working group (AGWG) sequencing and assembly.</title>
        <authorList>
            <consortium name="Aedes aegypti Genome Working Group (AGWG)"/>
            <person name="Matthews B.J."/>
        </authorList>
    </citation>
    <scope>NUCLEOTIDE SEQUENCE [LARGE SCALE GENOMIC DNA]</scope>
    <source>
        <strain evidence="2 3">LVP_AGWG</strain>
    </source>
</reference>
<feature type="region of interest" description="Disordered" evidence="1">
    <location>
        <begin position="84"/>
        <end position="129"/>
    </location>
</feature>
<evidence type="ECO:0000313" key="3">
    <source>
        <dbReference type="Proteomes" id="UP000008820"/>
    </source>
</evidence>
<gene>
    <name evidence="2" type="primary">5577021</name>
</gene>
<keyword evidence="3" id="KW-1185">Reference proteome</keyword>
<dbReference type="EnsemblMetazoa" id="AAEL012940-RB">
    <property type="protein sequence ID" value="AAEL012940-PB"/>
    <property type="gene ID" value="AAEL012940"/>
</dbReference>
<dbReference type="Proteomes" id="UP000008820">
    <property type="component" value="Chromosome 1"/>
</dbReference>
<feature type="compositionally biased region" description="Basic and acidic residues" evidence="1">
    <location>
        <begin position="57"/>
        <end position="67"/>
    </location>
</feature>
<feature type="region of interest" description="Disordered" evidence="1">
    <location>
        <begin position="1"/>
        <end position="67"/>
    </location>
</feature>
<proteinExistence type="predicted"/>
<evidence type="ECO:0000313" key="2">
    <source>
        <dbReference type="EnsemblMetazoa" id="AAEL012940-PB"/>
    </source>
</evidence>
<dbReference type="InParanoid" id="A0A6I8TPI0"/>
<protein>
    <submittedName>
        <fullName evidence="2">Uncharacterized protein</fullName>
    </submittedName>
</protein>
<name>A0A6I8TPI0_AEDAE</name>
<reference evidence="2" key="2">
    <citation type="submission" date="2020-05" db="UniProtKB">
        <authorList>
            <consortium name="EnsemblMetazoa"/>
        </authorList>
    </citation>
    <scope>IDENTIFICATION</scope>
    <source>
        <strain evidence="2">LVP_AGWG</strain>
    </source>
</reference>
<sequence>MTLRENSSGHEIPPSRKYSVSHSGRFKSRPKIRPSLSGDVFRPEPQVNAGGTVPDSEFNRTEEKTLSAEEDIVVQRAVEQLDSIIGDCDAENPPTQKTTRQPHGRRPSSHAFQQKQHQQSTREILETSL</sequence>
<feature type="compositionally biased region" description="Polar residues" evidence="1">
    <location>
        <begin position="110"/>
        <end position="129"/>
    </location>
</feature>
<accession>A0A6I8TPI0</accession>
<organism evidence="2 3">
    <name type="scientific">Aedes aegypti</name>
    <name type="common">Yellowfever mosquito</name>
    <name type="synonym">Culex aegypti</name>
    <dbReference type="NCBI Taxonomy" id="7159"/>
    <lineage>
        <taxon>Eukaryota</taxon>
        <taxon>Metazoa</taxon>
        <taxon>Ecdysozoa</taxon>
        <taxon>Arthropoda</taxon>
        <taxon>Hexapoda</taxon>
        <taxon>Insecta</taxon>
        <taxon>Pterygota</taxon>
        <taxon>Neoptera</taxon>
        <taxon>Endopterygota</taxon>
        <taxon>Diptera</taxon>
        <taxon>Nematocera</taxon>
        <taxon>Culicoidea</taxon>
        <taxon>Culicidae</taxon>
        <taxon>Culicinae</taxon>
        <taxon>Aedini</taxon>
        <taxon>Aedes</taxon>
        <taxon>Stegomyia</taxon>
    </lineage>
</organism>